<keyword evidence="2" id="KW-1185">Reference proteome</keyword>
<accession>A0A8T0HLY2</accession>
<dbReference type="AlphaFoldDB" id="A0A8T0HLY2"/>
<comment type="caution">
    <text evidence="1">The sequence shown here is derived from an EMBL/GenBank/DDBJ whole genome shotgun (WGS) entry which is preliminary data.</text>
</comment>
<gene>
    <name evidence="1" type="ORF">KC19_VG046400</name>
</gene>
<protein>
    <submittedName>
        <fullName evidence="1">Uncharacterized protein</fullName>
    </submittedName>
</protein>
<dbReference type="Proteomes" id="UP000822688">
    <property type="component" value="Chromosome V"/>
</dbReference>
<organism evidence="1 2">
    <name type="scientific">Ceratodon purpureus</name>
    <name type="common">Fire moss</name>
    <name type="synonym">Dicranum purpureum</name>
    <dbReference type="NCBI Taxonomy" id="3225"/>
    <lineage>
        <taxon>Eukaryota</taxon>
        <taxon>Viridiplantae</taxon>
        <taxon>Streptophyta</taxon>
        <taxon>Embryophyta</taxon>
        <taxon>Bryophyta</taxon>
        <taxon>Bryophytina</taxon>
        <taxon>Bryopsida</taxon>
        <taxon>Dicranidae</taxon>
        <taxon>Pseudoditrichales</taxon>
        <taxon>Ditrichaceae</taxon>
        <taxon>Ceratodon</taxon>
    </lineage>
</organism>
<proteinExistence type="predicted"/>
<sequence>MASWEMVVCDGVLSRLLTQLTTKPTVWDEDWDGSAAIVPNTTRVIRDIENARLASPLWRDIIDESPEWALIRHSRYDFENEVQPVWESYDSYVVNRFFLSWETFNESWTLATSISCPRVRMDPLGWLTDLELSILRSHLWDPANIRIDVEDGSTIRHARNIWVSHRHRC</sequence>
<evidence type="ECO:0000313" key="2">
    <source>
        <dbReference type="Proteomes" id="UP000822688"/>
    </source>
</evidence>
<evidence type="ECO:0000313" key="1">
    <source>
        <dbReference type="EMBL" id="KAG0571829.1"/>
    </source>
</evidence>
<name>A0A8T0HLY2_CERPU</name>
<reference evidence="1" key="1">
    <citation type="submission" date="2020-06" db="EMBL/GenBank/DDBJ databases">
        <title>WGS assembly of Ceratodon purpureus strain R40.</title>
        <authorList>
            <person name="Carey S.B."/>
            <person name="Jenkins J."/>
            <person name="Shu S."/>
            <person name="Lovell J.T."/>
            <person name="Sreedasyam A."/>
            <person name="Maumus F."/>
            <person name="Tiley G.P."/>
            <person name="Fernandez-Pozo N."/>
            <person name="Barry K."/>
            <person name="Chen C."/>
            <person name="Wang M."/>
            <person name="Lipzen A."/>
            <person name="Daum C."/>
            <person name="Saski C.A."/>
            <person name="Payton A.C."/>
            <person name="Mcbreen J.C."/>
            <person name="Conrad R.E."/>
            <person name="Kollar L.M."/>
            <person name="Olsson S."/>
            <person name="Huttunen S."/>
            <person name="Landis J.B."/>
            <person name="Wickett N.J."/>
            <person name="Johnson M.G."/>
            <person name="Rensing S.A."/>
            <person name="Grimwood J."/>
            <person name="Schmutz J."/>
            <person name="Mcdaniel S.F."/>
        </authorList>
    </citation>
    <scope>NUCLEOTIDE SEQUENCE</scope>
    <source>
        <strain evidence="1">R40</strain>
    </source>
</reference>
<dbReference type="EMBL" id="CM026426">
    <property type="protein sequence ID" value="KAG0571829.1"/>
    <property type="molecule type" value="Genomic_DNA"/>
</dbReference>